<accession>A0A1Y2PDL7</accession>
<keyword evidence="1" id="KW-0812">Transmembrane</keyword>
<sequence length="360" mass="41105">MNSNLGQYFQLLWQSVVFWSFALICYSIFRFLGLSEEQGIIITDEYKELISFSNLLTTSLAVGLAIGILYASIEFFFEKIVSKKLSLGLSLLLKNSIELVVTIIVFTITLTVVSSIYGIDIKTHRGWWLQDKTIWGILFFILLSSFVFSFIKIAIERFGSGVFFKMLIGAYKTPKEEERIFMFLDLKDSTSIAEELQHLKYSQFIQDCFFDLNAIVQKYDAEIYQYVGDEAVISWPFKKGIKDNNCIRIFFGFQEQLESRKSYYIQKYGIFPVFKAGVHGGTLIAAEVGTVKKELAYHGDVINTSARIQKECNQHKVPFLISGSLLDKLTVHKNFSTSFLGKVLLKGKQKEINIHSISNA</sequence>
<dbReference type="InterPro" id="IPR001054">
    <property type="entry name" value="A/G_cyclase"/>
</dbReference>
<dbReference type="GO" id="GO:0004016">
    <property type="term" value="F:adenylate cyclase activity"/>
    <property type="evidence" value="ECO:0007669"/>
    <property type="project" value="UniProtKB-ARBA"/>
</dbReference>
<protein>
    <submittedName>
        <fullName evidence="3">Adenylate cyclase</fullName>
    </submittedName>
</protein>
<keyword evidence="1" id="KW-0472">Membrane</keyword>
<dbReference type="EMBL" id="LAPZ01000003">
    <property type="protein sequence ID" value="OSY88562.1"/>
    <property type="molecule type" value="Genomic_DNA"/>
</dbReference>
<dbReference type="InterPro" id="IPR029787">
    <property type="entry name" value="Nucleotide_cyclase"/>
</dbReference>
<dbReference type="GO" id="GO:0009190">
    <property type="term" value="P:cyclic nucleotide biosynthetic process"/>
    <property type="evidence" value="ECO:0007669"/>
    <property type="project" value="InterPro"/>
</dbReference>
<dbReference type="OrthoDB" id="9768499at2"/>
<organism evidence="3 4">
    <name type="scientific">Tenacibaculum holothuriorum</name>
    <dbReference type="NCBI Taxonomy" id="1635173"/>
    <lineage>
        <taxon>Bacteria</taxon>
        <taxon>Pseudomonadati</taxon>
        <taxon>Bacteroidota</taxon>
        <taxon>Flavobacteriia</taxon>
        <taxon>Flavobacteriales</taxon>
        <taxon>Flavobacteriaceae</taxon>
        <taxon>Tenacibaculum</taxon>
    </lineage>
</organism>
<dbReference type="Proteomes" id="UP000194221">
    <property type="component" value="Unassembled WGS sequence"/>
</dbReference>
<keyword evidence="1" id="KW-1133">Transmembrane helix</keyword>
<dbReference type="SUPFAM" id="SSF55073">
    <property type="entry name" value="Nucleotide cyclase"/>
    <property type="match status" value="1"/>
</dbReference>
<comment type="caution">
    <text evidence="3">The sequence shown here is derived from an EMBL/GenBank/DDBJ whole genome shotgun (WGS) entry which is preliminary data.</text>
</comment>
<feature type="domain" description="Guanylate cyclase" evidence="2">
    <location>
        <begin position="180"/>
        <end position="309"/>
    </location>
</feature>
<evidence type="ECO:0000313" key="4">
    <source>
        <dbReference type="Proteomes" id="UP000194221"/>
    </source>
</evidence>
<dbReference type="Pfam" id="PF00211">
    <property type="entry name" value="Guanylate_cyc"/>
    <property type="match status" value="1"/>
</dbReference>
<dbReference type="AlphaFoldDB" id="A0A1Y2PDL7"/>
<dbReference type="GO" id="GO:0035556">
    <property type="term" value="P:intracellular signal transduction"/>
    <property type="evidence" value="ECO:0007669"/>
    <property type="project" value="InterPro"/>
</dbReference>
<proteinExistence type="predicted"/>
<feature type="transmembrane region" description="Helical" evidence="1">
    <location>
        <begin position="97"/>
        <end position="119"/>
    </location>
</feature>
<gene>
    <name evidence="3" type="ORF">WH52_07400</name>
</gene>
<evidence type="ECO:0000313" key="3">
    <source>
        <dbReference type="EMBL" id="OSY88562.1"/>
    </source>
</evidence>
<feature type="transmembrane region" description="Helical" evidence="1">
    <location>
        <begin position="134"/>
        <end position="155"/>
    </location>
</feature>
<dbReference type="PROSITE" id="PS50125">
    <property type="entry name" value="GUANYLATE_CYCLASE_2"/>
    <property type="match status" value="1"/>
</dbReference>
<evidence type="ECO:0000259" key="2">
    <source>
        <dbReference type="PROSITE" id="PS50125"/>
    </source>
</evidence>
<reference evidence="3 4" key="1">
    <citation type="submission" date="2015-03" db="EMBL/GenBank/DDBJ databases">
        <title>Genome sequence of Tenacibaculum sp. S2-2, isolated from intestinal microbiota of sea cucumber, Apostichopus japonicas.</title>
        <authorList>
            <person name="Shao Z."/>
            <person name="Wang L."/>
            <person name="Li X."/>
        </authorList>
    </citation>
    <scope>NUCLEOTIDE SEQUENCE [LARGE SCALE GENOMIC DNA]</scope>
    <source>
        <strain evidence="3 4">S2-2</strain>
    </source>
</reference>
<dbReference type="CDD" id="cd07302">
    <property type="entry name" value="CHD"/>
    <property type="match status" value="1"/>
</dbReference>
<name>A0A1Y2PDL7_9FLAO</name>
<evidence type="ECO:0000256" key="1">
    <source>
        <dbReference type="SAM" id="Phobius"/>
    </source>
</evidence>
<feature type="transmembrane region" description="Helical" evidence="1">
    <location>
        <begin position="12"/>
        <end position="32"/>
    </location>
</feature>
<dbReference type="STRING" id="1635173.WH52_07400"/>
<dbReference type="InParanoid" id="A0A1Y2PDL7"/>
<keyword evidence="4" id="KW-1185">Reference proteome</keyword>
<dbReference type="RefSeq" id="WP_086030295.1">
    <property type="nucleotide sequence ID" value="NZ_LAPZ01000003.1"/>
</dbReference>
<dbReference type="Gene3D" id="3.30.70.1230">
    <property type="entry name" value="Nucleotide cyclase"/>
    <property type="match status" value="1"/>
</dbReference>
<feature type="transmembrane region" description="Helical" evidence="1">
    <location>
        <begin position="52"/>
        <end position="77"/>
    </location>
</feature>